<sequence>GRSKHTRLPSGRQKRPQRSPLCGGLCRVRGTPLRGQHRGDTAARAPPGVAGGAAVRPCRRPPERLVASRRALPRNLLRGGRYPAPANVCFHV</sequence>
<protein>
    <submittedName>
        <fullName evidence="2">Uncharacterized protein</fullName>
    </submittedName>
</protein>
<name>A0A6J4QJH3_9ACTN</name>
<organism evidence="2">
    <name type="scientific">uncultured Rubrobacteraceae bacterium</name>
    <dbReference type="NCBI Taxonomy" id="349277"/>
    <lineage>
        <taxon>Bacteria</taxon>
        <taxon>Bacillati</taxon>
        <taxon>Actinomycetota</taxon>
        <taxon>Rubrobacteria</taxon>
        <taxon>Rubrobacterales</taxon>
        <taxon>Rubrobacteraceae</taxon>
        <taxon>environmental samples</taxon>
    </lineage>
</organism>
<dbReference type="AlphaFoldDB" id="A0A6J4QJH3"/>
<feature type="region of interest" description="Disordered" evidence="1">
    <location>
        <begin position="1"/>
        <end position="62"/>
    </location>
</feature>
<dbReference type="EMBL" id="CADCVC010000155">
    <property type="protein sequence ID" value="CAA9446500.1"/>
    <property type="molecule type" value="Genomic_DNA"/>
</dbReference>
<feature type="compositionally biased region" description="Basic residues" evidence="1">
    <location>
        <begin position="1"/>
        <end position="17"/>
    </location>
</feature>
<gene>
    <name evidence="2" type="ORF">AVDCRST_MAG80-1825</name>
</gene>
<accession>A0A6J4QJH3</accession>
<proteinExistence type="predicted"/>
<feature type="non-terminal residue" evidence="2">
    <location>
        <position position="1"/>
    </location>
</feature>
<reference evidence="2" key="1">
    <citation type="submission" date="2020-02" db="EMBL/GenBank/DDBJ databases">
        <authorList>
            <person name="Meier V. D."/>
        </authorList>
    </citation>
    <scope>NUCLEOTIDE SEQUENCE</scope>
    <source>
        <strain evidence="2">AVDCRST_MAG80</strain>
    </source>
</reference>
<feature type="non-terminal residue" evidence="2">
    <location>
        <position position="92"/>
    </location>
</feature>
<feature type="compositionally biased region" description="Low complexity" evidence="1">
    <location>
        <begin position="42"/>
        <end position="56"/>
    </location>
</feature>
<evidence type="ECO:0000313" key="2">
    <source>
        <dbReference type="EMBL" id="CAA9446500.1"/>
    </source>
</evidence>
<evidence type="ECO:0000256" key="1">
    <source>
        <dbReference type="SAM" id="MobiDB-lite"/>
    </source>
</evidence>